<keyword evidence="6" id="KW-1185">Reference proteome</keyword>
<accession>A0A286TTY2</accession>
<evidence type="ECO:0000256" key="1">
    <source>
        <dbReference type="ARBA" id="ARBA00022729"/>
    </source>
</evidence>
<comment type="similarity">
    <text evidence="2">Belongs to the 5'-nucleotidase family.</text>
</comment>
<dbReference type="Gene3D" id="3.90.780.10">
    <property type="entry name" value="5'-Nucleotidase, C-terminal domain"/>
    <property type="match status" value="1"/>
</dbReference>
<feature type="domain" description="5'-Nucleotidase C-terminal" evidence="4">
    <location>
        <begin position="326"/>
        <end position="473"/>
    </location>
</feature>
<dbReference type="EMBL" id="BAOS01000002">
    <property type="protein sequence ID" value="GAX59328.1"/>
    <property type="molecule type" value="Genomic_DNA"/>
</dbReference>
<dbReference type="GO" id="GO:0016787">
    <property type="term" value="F:hydrolase activity"/>
    <property type="evidence" value="ECO:0007669"/>
    <property type="project" value="UniProtKB-KW"/>
</dbReference>
<gene>
    <name evidence="5" type="ORF">SCALIN_C02_0007</name>
</gene>
<dbReference type="GO" id="GO:0000166">
    <property type="term" value="F:nucleotide binding"/>
    <property type="evidence" value="ECO:0007669"/>
    <property type="project" value="UniProtKB-KW"/>
</dbReference>
<dbReference type="SUPFAM" id="SSF56300">
    <property type="entry name" value="Metallo-dependent phosphatases"/>
    <property type="match status" value="1"/>
</dbReference>
<name>A0A286TTY2_9BACT</name>
<keyword evidence="2" id="KW-0547">Nucleotide-binding</keyword>
<dbReference type="InterPro" id="IPR008334">
    <property type="entry name" value="5'-Nucleotdase_C"/>
</dbReference>
<evidence type="ECO:0000256" key="2">
    <source>
        <dbReference type="RuleBase" id="RU362119"/>
    </source>
</evidence>
<sequence>MLTTKGHVDHDVNFTILQINDVYKIEGLEGGDVGGIARVRTLRKQLEAEGREVLVLHAGDLLFPSVMSKYLRAQPMIKVLNLLDGDPAAFDKDLVVVFGNHEFDDKDPGLLLGRVAQSDFAWVSSNVRYRSVKDSYGAPFSQRLNNVHDVIVLDVGGVRVGIFGLTVDAQRRDYVTYDYGDIAARKASIQSALGRLKRENAQVIIALTHQDLDQDELMAKDFPEIDIVIGGHEHFYIQRKVGNTLITKADSDAQSAIVYNVRVPADGPVTAEHRKVEIGPGIEHDPVVDAEVQHWISELSKAVKKQKGYDLLTELGTTKYLLEGVEPAVRGRETALGNFLADAVRNRMNTDLAFINGGGIRINDDIPPGPITNYDMEGIFYFNNNLVSFELTGAELLDILRNSVSKAHLGDGRFLQVSGIKFNYHVGGTKDNPIYTINPGDVKIKPQGDVDFIPLELNRKYTTGTIDYIWEYGYRDGYKIFSQGNNGSSPEIVQKGIDFRSTVEDVIAKLRNRMVTTQVEGRIIKIQEP</sequence>
<organism evidence="5 6">
    <name type="scientific">Candidatus Scalindua japonica</name>
    <dbReference type="NCBI Taxonomy" id="1284222"/>
    <lineage>
        <taxon>Bacteria</taxon>
        <taxon>Pseudomonadati</taxon>
        <taxon>Planctomycetota</taxon>
        <taxon>Candidatus Brocadiia</taxon>
        <taxon>Candidatus Brocadiales</taxon>
        <taxon>Candidatus Scalinduaceae</taxon>
        <taxon>Candidatus Scalindua</taxon>
    </lineage>
</organism>
<reference evidence="6" key="1">
    <citation type="journal article" date="2017" name="Environ. Microbiol. Rep.">
        <title>Genetic Diversity of Marine Anaerobic Ammonium-Oxidizing Bacteria as Revealed by Genomic and Proteomic Analyses of 'Candidatus Scalindua japonica'.</title>
        <authorList>
            <person name="Oshiki M."/>
            <person name="Mizuto K."/>
            <person name="Kimura Z."/>
            <person name="Kindaichi T."/>
            <person name="Satoh H."/>
            <person name="Okabe S."/>
        </authorList>
    </citation>
    <scope>NUCLEOTIDE SEQUENCE [LARGE SCALE GENOMIC DNA]</scope>
    <source>
        <strain evidence="6">husup-a2</strain>
    </source>
</reference>
<dbReference type="PANTHER" id="PTHR11575:SF24">
    <property type="entry name" value="5'-NUCLEOTIDASE"/>
    <property type="match status" value="1"/>
</dbReference>
<dbReference type="PANTHER" id="PTHR11575">
    <property type="entry name" value="5'-NUCLEOTIDASE-RELATED"/>
    <property type="match status" value="1"/>
</dbReference>
<evidence type="ECO:0000259" key="3">
    <source>
        <dbReference type="Pfam" id="PF00149"/>
    </source>
</evidence>
<dbReference type="InterPro" id="IPR004843">
    <property type="entry name" value="Calcineurin-like_PHP"/>
</dbReference>
<evidence type="ECO:0000313" key="5">
    <source>
        <dbReference type="EMBL" id="GAX59328.1"/>
    </source>
</evidence>
<dbReference type="InterPro" id="IPR006179">
    <property type="entry name" value="5_nucleotidase/apyrase"/>
</dbReference>
<keyword evidence="1" id="KW-0732">Signal</keyword>
<evidence type="ECO:0000313" key="6">
    <source>
        <dbReference type="Proteomes" id="UP000218542"/>
    </source>
</evidence>
<proteinExistence type="inferred from homology"/>
<dbReference type="Proteomes" id="UP000218542">
    <property type="component" value="Unassembled WGS sequence"/>
</dbReference>
<protein>
    <submittedName>
        <fullName evidence="5">5'-nucleotidase/2',3'-cyclic phosphodiesterase and related esterase</fullName>
    </submittedName>
</protein>
<dbReference type="InterPro" id="IPR036907">
    <property type="entry name" value="5'-Nucleotdase_C_sf"/>
</dbReference>
<dbReference type="Gene3D" id="3.60.21.10">
    <property type="match status" value="1"/>
</dbReference>
<comment type="caution">
    <text evidence="5">The sequence shown here is derived from an EMBL/GenBank/DDBJ whole genome shotgun (WGS) entry which is preliminary data.</text>
</comment>
<evidence type="ECO:0000259" key="4">
    <source>
        <dbReference type="Pfam" id="PF02872"/>
    </source>
</evidence>
<dbReference type="InterPro" id="IPR029052">
    <property type="entry name" value="Metallo-depent_PP-like"/>
</dbReference>
<dbReference type="Pfam" id="PF02872">
    <property type="entry name" value="5_nucleotid_C"/>
    <property type="match status" value="1"/>
</dbReference>
<keyword evidence="2" id="KW-0378">Hydrolase</keyword>
<dbReference type="AlphaFoldDB" id="A0A286TTY2"/>
<feature type="domain" description="Calcineurin-like phosphoesterase" evidence="3">
    <location>
        <begin position="15"/>
        <end position="235"/>
    </location>
</feature>
<dbReference type="Pfam" id="PF00149">
    <property type="entry name" value="Metallophos"/>
    <property type="match status" value="1"/>
</dbReference>
<dbReference type="PRINTS" id="PR01607">
    <property type="entry name" value="APYRASEFAMLY"/>
</dbReference>
<dbReference type="SUPFAM" id="SSF55816">
    <property type="entry name" value="5'-nucleotidase (syn. UDP-sugar hydrolase), C-terminal domain"/>
    <property type="match status" value="1"/>
</dbReference>
<dbReference type="GO" id="GO:0009166">
    <property type="term" value="P:nucleotide catabolic process"/>
    <property type="evidence" value="ECO:0007669"/>
    <property type="project" value="InterPro"/>
</dbReference>